<dbReference type="OrthoDB" id="186568at2"/>
<dbReference type="EMBL" id="BDCO01000002">
    <property type="protein sequence ID" value="GAT34544.1"/>
    <property type="molecule type" value="Genomic_DNA"/>
</dbReference>
<reference evidence="4" key="1">
    <citation type="journal article" date="2017" name="Genome Announc.">
        <title>Draft Genome Sequence of Terrimicrobium sacchariphilum NM-5T, a Facultative Anaerobic Soil Bacterium of the Class Spartobacteria.</title>
        <authorList>
            <person name="Qiu Y.L."/>
            <person name="Tourlousse D.M."/>
            <person name="Matsuura N."/>
            <person name="Ohashi A."/>
            <person name="Sekiguchi Y."/>
        </authorList>
    </citation>
    <scope>NUCLEOTIDE SEQUENCE [LARGE SCALE GENOMIC DNA]</scope>
    <source>
        <strain evidence="4">NM-5</strain>
    </source>
</reference>
<proteinExistence type="predicted"/>
<dbReference type="RefSeq" id="WP_101927852.1">
    <property type="nucleotide sequence ID" value="NZ_BDCO01000002.1"/>
</dbReference>
<dbReference type="Proteomes" id="UP000076023">
    <property type="component" value="Unassembled WGS sequence"/>
</dbReference>
<feature type="region of interest" description="Disordered" evidence="1">
    <location>
        <begin position="28"/>
        <end position="61"/>
    </location>
</feature>
<evidence type="ECO:0000313" key="4">
    <source>
        <dbReference type="Proteomes" id="UP000076023"/>
    </source>
</evidence>
<keyword evidence="4" id="KW-1185">Reference proteome</keyword>
<evidence type="ECO:0000313" key="3">
    <source>
        <dbReference type="EMBL" id="GAT34544.1"/>
    </source>
</evidence>
<keyword evidence="2" id="KW-0732">Signal</keyword>
<feature type="chain" id="PRO_5007524873" evidence="2">
    <location>
        <begin position="29"/>
        <end position="293"/>
    </location>
</feature>
<evidence type="ECO:0000256" key="2">
    <source>
        <dbReference type="SAM" id="SignalP"/>
    </source>
</evidence>
<feature type="signal peptide" evidence="2">
    <location>
        <begin position="1"/>
        <end position="28"/>
    </location>
</feature>
<feature type="compositionally biased region" description="Basic and acidic residues" evidence="1">
    <location>
        <begin position="36"/>
        <end position="48"/>
    </location>
</feature>
<name>A0A146GCN0_TERSA</name>
<sequence length="293" mass="32599">MKRNALLRWLGVGLSSLASIFAGHQVHATPVTTGDGKPKPRNGKDPERNGNGGGFAGFSLFPRTNSGNTARQYPWRYSIVTTTFWVGERPTENNPVPNHKSCWDPQWARNYGGTDTPKKSARTPSYTPAAFTPRQNPFYVALPYNDVTSQGLKPEASSVIPWFSEAFKGPKESVCKGRWIAIRFKDRVCYAQWEDAGPFRTDHWQYVFGTERPKPNLNKGAGLDVSPAVRDFLGMNDTDVTDWKFVEFADVPQGPWAAFGDNNTFVQNRRAQLQREAAVSAEPGKSRAKAAVE</sequence>
<gene>
    <name evidence="3" type="ORF">TSACC_22969</name>
</gene>
<accession>A0A146GCN0</accession>
<dbReference type="AlphaFoldDB" id="A0A146GCN0"/>
<protein>
    <submittedName>
        <fullName evidence="3">Uncharacterized protein</fullName>
    </submittedName>
</protein>
<evidence type="ECO:0000256" key="1">
    <source>
        <dbReference type="SAM" id="MobiDB-lite"/>
    </source>
</evidence>
<organism evidence="3 4">
    <name type="scientific">Terrimicrobium sacchariphilum</name>
    <dbReference type="NCBI Taxonomy" id="690879"/>
    <lineage>
        <taxon>Bacteria</taxon>
        <taxon>Pseudomonadati</taxon>
        <taxon>Verrucomicrobiota</taxon>
        <taxon>Terrimicrobiia</taxon>
        <taxon>Terrimicrobiales</taxon>
        <taxon>Terrimicrobiaceae</taxon>
        <taxon>Terrimicrobium</taxon>
    </lineage>
</organism>
<dbReference type="InParanoid" id="A0A146GCN0"/>
<comment type="caution">
    <text evidence="3">The sequence shown here is derived from an EMBL/GenBank/DDBJ whole genome shotgun (WGS) entry which is preliminary data.</text>
</comment>